<keyword evidence="10" id="KW-1015">Disulfide bond</keyword>
<dbReference type="GO" id="GO:0009986">
    <property type="term" value="C:cell surface"/>
    <property type="evidence" value="ECO:0007669"/>
    <property type="project" value="UniProtKB-SubCell"/>
</dbReference>
<reference evidence="21" key="3">
    <citation type="submission" date="2025-09" db="UniProtKB">
        <authorList>
            <consortium name="Ensembl"/>
        </authorList>
    </citation>
    <scope>IDENTIFICATION</scope>
</reference>
<dbReference type="OMA" id="HIEMEAM"/>
<dbReference type="GO" id="GO:0042010">
    <property type="term" value="F:interleukin-15 receptor activity"/>
    <property type="evidence" value="ECO:0007669"/>
    <property type="project" value="InterPro"/>
</dbReference>
<dbReference type="Gene3D" id="2.20.28.230">
    <property type="match status" value="1"/>
</dbReference>
<feature type="domain" description="Sushi" evidence="20">
    <location>
        <begin position="38"/>
        <end position="102"/>
    </location>
</feature>
<dbReference type="GO" id="GO:0031410">
    <property type="term" value="C:cytoplasmic vesicle"/>
    <property type="evidence" value="ECO:0007669"/>
    <property type="project" value="UniProtKB-ARBA"/>
</dbReference>
<keyword evidence="7 19" id="KW-0732">Signal</keyword>
<evidence type="ECO:0000313" key="22">
    <source>
        <dbReference type="Proteomes" id="UP000314987"/>
    </source>
</evidence>
<evidence type="ECO:0000256" key="3">
    <source>
        <dbReference type="ARBA" id="ARBA00022525"/>
    </source>
</evidence>
<dbReference type="PROSITE" id="PS50923">
    <property type="entry name" value="SUSHI"/>
    <property type="match status" value="1"/>
</dbReference>
<dbReference type="GO" id="GO:0005576">
    <property type="term" value="C:extracellular region"/>
    <property type="evidence" value="ECO:0007669"/>
    <property type="project" value="UniProtKB-SubCell"/>
</dbReference>
<keyword evidence="5 17" id="KW-0768">Sushi</keyword>
<dbReference type="STRING" id="29139.ENSVURP00010011586"/>
<gene>
    <name evidence="21" type="primary">IL15RA</name>
</gene>
<keyword evidence="6 18" id="KW-0812">Transmembrane</keyword>
<evidence type="ECO:0000256" key="2">
    <source>
        <dbReference type="ARBA" id="ARBA00004241"/>
    </source>
</evidence>
<evidence type="ECO:0000259" key="20">
    <source>
        <dbReference type="PROSITE" id="PS50923"/>
    </source>
</evidence>
<feature type="chain" id="PRO_5021245699" description="Interleukin-15 receptor subunit alpha" evidence="19">
    <location>
        <begin position="36"/>
        <end position="277"/>
    </location>
</feature>
<keyword evidence="8 18" id="KW-1133">Transmembrane helix</keyword>
<name>A0A4X2KNJ4_VOMUR</name>
<dbReference type="SUPFAM" id="SSF57535">
    <property type="entry name" value="Complement control module/SCR domain"/>
    <property type="match status" value="1"/>
</dbReference>
<evidence type="ECO:0000256" key="18">
    <source>
        <dbReference type="SAM" id="Phobius"/>
    </source>
</evidence>
<comment type="subunit">
    <text evidence="15">The interleukin-15 receptor IL15R is a heterotrimer of IL15RA, IL2RB and IL2RG. IL15RA also self-associates. Interacts with SYK.</text>
</comment>
<evidence type="ECO:0000256" key="5">
    <source>
        <dbReference type="ARBA" id="ARBA00022659"/>
    </source>
</evidence>
<dbReference type="PANTHER" id="PTHR15060">
    <property type="entry name" value="INTERLEUKIN-15 RECEPTOR SUBUNIT ALPHA"/>
    <property type="match status" value="1"/>
</dbReference>
<dbReference type="InterPro" id="IPR000436">
    <property type="entry name" value="Sushi_SCR_CCP_dom"/>
</dbReference>
<keyword evidence="9 18" id="KW-0472">Membrane</keyword>
<evidence type="ECO:0000256" key="16">
    <source>
        <dbReference type="ARBA" id="ARBA00069591"/>
    </source>
</evidence>
<dbReference type="GO" id="GO:0031965">
    <property type="term" value="C:nuclear membrane"/>
    <property type="evidence" value="ECO:0007669"/>
    <property type="project" value="UniProtKB-SubCell"/>
</dbReference>
<feature type="signal peptide" evidence="19">
    <location>
        <begin position="1"/>
        <end position="35"/>
    </location>
</feature>
<dbReference type="GO" id="GO:0005886">
    <property type="term" value="C:plasma membrane"/>
    <property type="evidence" value="ECO:0007669"/>
    <property type="project" value="UniProtKB-ARBA"/>
</dbReference>
<feature type="transmembrane region" description="Helical" evidence="18">
    <location>
        <begin position="223"/>
        <end position="246"/>
    </location>
</feature>
<dbReference type="CDD" id="cd00033">
    <property type="entry name" value="CCP"/>
    <property type="match status" value="1"/>
</dbReference>
<organism evidence="21 22">
    <name type="scientific">Vombatus ursinus</name>
    <name type="common">Common wombat</name>
    <dbReference type="NCBI Taxonomy" id="29139"/>
    <lineage>
        <taxon>Eukaryota</taxon>
        <taxon>Metazoa</taxon>
        <taxon>Chordata</taxon>
        <taxon>Craniata</taxon>
        <taxon>Vertebrata</taxon>
        <taxon>Euteleostomi</taxon>
        <taxon>Mammalia</taxon>
        <taxon>Metatheria</taxon>
        <taxon>Diprotodontia</taxon>
        <taxon>Vombatidae</taxon>
        <taxon>Vombatus</taxon>
    </lineage>
</organism>
<evidence type="ECO:0000256" key="14">
    <source>
        <dbReference type="ARBA" id="ARBA00046292"/>
    </source>
</evidence>
<reference evidence="22" key="1">
    <citation type="submission" date="2018-12" db="EMBL/GenBank/DDBJ databases">
        <authorList>
            <person name="Yazar S."/>
        </authorList>
    </citation>
    <scope>NUCLEOTIDE SEQUENCE [LARGE SCALE GENOMIC DNA]</scope>
</reference>
<dbReference type="InterPro" id="IPR042372">
    <property type="entry name" value="IL15RA"/>
</dbReference>
<evidence type="ECO:0000256" key="17">
    <source>
        <dbReference type="PROSITE-ProRule" id="PRU00302"/>
    </source>
</evidence>
<dbReference type="PANTHER" id="PTHR15060:SF0">
    <property type="entry name" value="INTERLEUKIN-15 RECEPTOR SUBUNIT ALPHA"/>
    <property type="match status" value="1"/>
</dbReference>
<proteinExistence type="predicted"/>
<dbReference type="AlphaFoldDB" id="A0A4X2KNJ4"/>
<evidence type="ECO:0000256" key="15">
    <source>
        <dbReference type="ARBA" id="ARBA00062744"/>
    </source>
</evidence>
<keyword evidence="13" id="KW-0539">Nucleus</keyword>
<evidence type="ECO:0000313" key="21">
    <source>
        <dbReference type="Ensembl" id="ENSVURP00010011586.1"/>
    </source>
</evidence>
<dbReference type="Pfam" id="PF00084">
    <property type="entry name" value="Sushi"/>
    <property type="match status" value="1"/>
</dbReference>
<accession>A0A4X2KNJ4</accession>
<evidence type="ECO:0000256" key="8">
    <source>
        <dbReference type="ARBA" id="ARBA00022989"/>
    </source>
</evidence>
<keyword evidence="4" id="KW-0597">Phosphoprotein</keyword>
<comment type="subcellular location">
    <subcellularLocation>
        <location evidence="2">Cell surface</location>
    </subcellularLocation>
    <subcellularLocation>
        <location evidence="14">Nucleus membrane</location>
        <topology evidence="14">Single-pass type I membrane protein</topology>
    </subcellularLocation>
    <subcellularLocation>
        <location evidence="1">Secreted</location>
        <location evidence="1">Extracellular space</location>
    </subcellularLocation>
</comment>
<comment type="caution">
    <text evidence="17">Lacks conserved residue(s) required for the propagation of feature annotation.</text>
</comment>
<reference evidence="21" key="2">
    <citation type="submission" date="2025-08" db="UniProtKB">
        <authorList>
            <consortium name="Ensembl"/>
        </authorList>
    </citation>
    <scope>IDENTIFICATION</scope>
</reference>
<keyword evidence="3" id="KW-0964">Secreted</keyword>
<keyword evidence="22" id="KW-1185">Reference proteome</keyword>
<evidence type="ECO:0000256" key="19">
    <source>
        <dbReference type="SAM" id="SignalP"/>
    </source>
</evidence>
<dbReference type="Ensembl" id="ENSVURT00010013152.1">
    <property type="protein sequence ID" value="ENSVURP00010011586.1"/>
    <property type="gene ID" value="ENSVURG00010008955.1"/>
</dbReference>
<evidence type="ECO:0000256" key="6">
    <source>
        <dbReference type="ARBA" id="ARBA00022692"/>
    </source>
</evidence>
<keyword evidence="11" id="KW-0675">Receptor</keyword>
<dbReference type="Proteomes" id="UP000314987">
    <property type="component" value="Unassembled WGS sequence"/>
</dbReference>
<evidence type="ECO:0000256" key="7">
    <source>
        <dbReference type="ARBA" id="ARBA00022729"/>
    </source>
</evidence>
<evidence type="ECO:0000256" key="10">
    <source>
        <dbReference type="ARBA" id="ARBA00023157"/>
    </source>
</evidence>
<sequence length="277" mass="30241">MANCSQFLRCRVIALPLQWLQLLLLLLLQLPPCNLREVTCPPPRSVEHADIQVKSHSVKSRERYVCNSGFKRQAGTSNLIQCILDQNSNTAHWTETNLKCIKDPTLVHQKPTSSTTEELLTPTGKGFIVEPEASKSDTTVATETVMVSTSISLSSSIHTASPALAGTVSKPVSKDISSEPPSATVIITTRNWSFTALAQTTAQTVEQSSPTTHGIISDAQYNVILPVSVVLFISILAAPLALYVFCFRRRDPVPEHIEMEAMPMRGGTDNREDGVDS</sequence>
<evidence type="ECO:0000256" key="12">
    <source>
        <dbReference type="ARBA" id="ARBA00023180"/>
    </source>
</evidence>
<evidence type="ECO:0000256" key="1">
    <source>
        <dbReference type="ARBA" id="ARBA00004239"/>
    </source>
</evidence>
<evidence type="ECO:0000256" key="11">
    <source>
        <dbReference type="ARBA" id="ARBA00023170"/>
    </source>
</evidence>
<keyword evidence="12" id="KW-0325">Glycoprotein</keyword>
<evidence type="ECO:0000256" key="13">
    <source>
        <dbReference type="ARBA" id="ARBA00023242"/>
    </source>
</evidence>
<evidence type="ECO:0000256" key="9">
    <source>
        <dbReference type="ARBA" id="ARBA00023136"/>
    </source>
</evidence>
<evidence type="ECO:0000256" key="4">
    <source>
        <dbReference type="ARBA" id="ARBA00022553"/>
    </source>
</evidence>
<dbReference type="InterPro" id="IPR035976">
    <property type="entry name" value="Sushi/SCR/CCP_sf"/>
</dbReference>
<dbReference type="SMART" id="SM00032">
    <property type="entry name" value="CCP"/>
    <property type="match status" value="1"/>
</dbReference>
<protein>
    <recommendedName>
        <fullName evidence="16">Interleukin-15 receptor subunit alpha</fullName>
    </recommendedName>
</protein>
<dbReference type="GeneTree" id="ENSGT00390000000121"/>
<dbReference type="FunFam" id="2.20.28.230:FF:000001">
    <property type="entry name" value="Interleukin 15 receptor subunit alpha"/>
    <property type="match status" value="1"/>
</dbReference>